<dbReference type="Pfam" id="PF13472">
    <property type="entry name" value="Lipase_GDSL_2"/>
    <property type="match status" value="1"/>
</dbReference>
<evidence type="ECO:0000256" key="1">
    <source>
        <dbReference type="SAM" id="SignalP"/>
    </source>
</evidence>
<sequence length="245" mass="26627">MRLMLTVILLALLSTACGGELPVREPPSEEPPPLTYLSLGDSLAVGVGASDPDELGYTPLYRDRLAEATGREVELVNLGVSGETSSSMIGESGDSQLDQAVRVLRESPEAVVTLSIGGNDLLRVRNAPDAARREALDRFGWNLNYILRTLRRASESPPEIVVLTLYNPAPGTITDPWTGRMNETIRAVAGRHGASVARADRAFEGRERQYTHFGERPDIHPTDAGYRALADELLKSTDVEQYSGL</sequence>
<dbReference type="InterPro" id="IPR051532">
    <property type="entry name" value="Ester_Hydrolysis_Enzymes"/>
</dbReference>
<keyword evidence="4" id="KW-1185">Reference proteome</keyword>
<evidence type="ECO:0000313" key="3">
    <source>
        <dbReference type="EMBL" id="TCJ13698.1"/>
    </source>
</evidence>
<dbReference type="AlphaFoldDB" id="A0A4R1B9X2"/>
<dbReference type="GO" id="GO:0016787">
    <property type="term" value="F:hydrolase activity"/>
    <property type="evidence" value="ECO:0007669"/>
    <property type="project" value="UniProtKB-KW"/>
</dbReference>
<proteinExistence type="predicted"/>
<dbReference type="PROSITE" id="PS51257">
    <property type="entry name" value="PROKAR_LIPOPROTEIN"/>
    <property type="match status" value="1"/>
</dbReference>
<feature type="signal peptide" evidence="1">
    <location>
        <begin position="1"/>
        <end position="18"/>
    </location>
</feature>
<dbReference type="InterPro" id="IPR036514">
    <property type="entry name" value="SGNH_hydro_sf"/>
</dbReference>
<evidence type="ECO:0000313" key="4">
    <source>
        <dbReference type="Proteomes" id="UP000295244"/>
    </source>
</evidence>
<protein>
    <submittedName>
        <fullName evidence="3">SGNH/GDSL hydrolase family protein</fullName>
    </submittedName>
</protein>
<dbReference type="EMBL" id="SKBU01000038">
    <property type="protein sequence ID" value="TCJ13698.1"/>
    <property type="molecule type" value="Genomic_DNA"/>
</dbReference>
<comment type="caution">
    <text evidence="3">The sequence shown here is derived from an EMBL/GenBank/DDBJ whole genome shotgun (WGS) entry which is preliminary data.</text>
</comment>
<name>A0A4R1B9X2_9ACTN</name>
<gene>
    <name evidence="3" type="ORF">E0L93_14905</name>
</gene>
<dbReference type="InterPro" id="IPR013830">
    <property type="entry name" value="SGNH_hydro"/>
</dbReference>
<organism evidence="3 4">
    <name type="scientific">Rubrobacter taiwanensis</name>
    <dbReference type="NCBI Taxonomy" id="185139"/>
    <lineage>
        <taxon>Bacteria</taxon>
        <taxon>Bacillati</taxon>
        <taxon>Actinomycetota</taxon>
        <taxon>Rubrobacteria</taxon>
        <taxon>Rubrobacterales</taxon>
        <taxon>Rubrobacteraceae</taxon>
        <taxon>Rubrobacter</taxon>
    </lineage>
</organism>
<dbReference type="Proteomes" id="UP000295244">
    <property type="component" value="Unassembled WGS sequence"/>
</dbReference>
<keyword evidence="1" id="KW-0732">Signal</keyword>
<evidence type="ECO:0000259" key="2">
    <source>
        <dbReference type="Pfam" id="PF13472"/>
    </source>
</evidence>
<feature type="chain" id="PRO_5020940461" evidence="1">
    <location>
        <begin position="19"/>
        <end position="245"/>
    </location>
</feature>
<reference evidence="3 4" key="1">
    <citation type="submission" date="2019-03" db="EMBL/GenBank/DDBJ databases">
        <title>Whole genome sequence of a novel Rubrobacter taiwanensis strain, isolated from Yellowstone National Park.</title>
        <authorList>
            <person name="Freed S."/>
            <person name="Ramaley R.F."/>
            <person name="Kyndt J.A."/>
        </authorList>
    </citation>
    <scope>NUCLEOTIDE SEQUENCE [LARGE SCALE GENOMIC DNA]</scope>
    <source>
        <strain evidence="3 4">Yellowstone</strain>
    </source>
</reference>
<accession>A0A4R1B9X2</accession>
<dbReference type="PANTHER" id="PTHR30383">
    <property type="entry name" value="THIOESTERASE 1/PROTEASE 1/LYSOPHOSPHOLIPASE L1"/>
    <property type="match status" value="1"/>
</dbReference>
<dbReference type="RefSeq" id="WP_132692866.1">
    <property type="nucleotide sequence ID" value="NZ_SKBU01000038.1"/>
</dbReference>
<dbReference type="OrthoDB" id="154486at2"/>
<keyword evidence="3" id="KW-0378">Hydrolase</keyword>
<dbReference type="Gene3D" id="3.40.50.1110">
    <property type="entry name" value="SGNH hydrolase"/>
    <property type="match status" value="1"/>
</dbReference>
<feature type="domain" description="SGNH hydrolase-type esterase" evidence="2">
    <location>
        <begin position="39"/>
        <end position="228"/>
    </location>
</feature>
<dbReference type="CDD" id="cd00229">
    <property type="entry name" value="SGNH_hydrolase"/>
    <property type="match status" value="1"/>
</dbReference>
<dbReference type="SUPFAM" id="SSF52266">
    <property type="entry name" value="SGNH hydrolase"/>
    <property type="match status" value="1"/>
</dbReference>